<accession>A0AAV3PIY2</accession>
<dbReference type="Proteomes" id="UP001454036">
    <property type="component" value="Unassembled WGS sequence"/>
</dbReference>
<comment type="caution">
    <text evidence="1">The sequence shown here is derived from an EMBL/GenBank/DDBJ whole genome shotgun (WGS) entry which is preliminary data.</text>
</comment>
<proteinExistence type="predicted"/>
<gene>
    <name evidence="1" type="ORF">LIER_37247</name>
</gene>
<evidence type="ECO:0008006" key="3">
    <source>
        <dbReference type="Google" id="ProtNLM"/>
    </source>
</evidence>
<keyword evidence="2" id="KW-1185">Reference proteome</keyword>
<evidence type="ECO:0000313" key="2">
    <source>
        <dbReference type="Proteomes" id="UP001454036"/>
    </source>
</evidence>
<reference evidence="1 2" key="1">
    <citation type="submission" date="2024-01" db="EMBL/GenBank/DDBJ databases">
        <title>The complete chloroplast genome sequence of Lithospermum erythrorhizon: insights into the phylogenetic relationship among Boraginaceae species and the maternal lineages of purple gromwells.</title>
        <authorList>
            <person name="Okada T."/>
            <person name="Watanabe K."/>
        </authorList>
    </citation>
    <scope>NUCLEOTIDE SEQUENCE [LARGE SCALE GENOMIC DNA]</scope>
</reference>
<evidence type="ECO:0000313" key="1">
    <source>
        <dbReference type="EMBL" id="GAA0151216.1"/>
    </source>
</evidence>
<protein>
    <recommendedName>
        <fullName evidence="3">Secreted protein</fullName>
    </recommendedName>
</protein>
<dbReference type="AlphaFoldDB" id="A0AAV3PIY2"/>
<dbReference type="EMBL" id="BAABME010017750">
    <property type="protein sequence ID" value="GAA0151216.1"/>
    <property type="molecule type" value="Genomic_DNA"/>
</dbReference>
<organism evidence="1 2">
    <name type="scientific">Lithospermum erythrorhizon</name>
    <name type="common">Purple gromwell</name>
    <name type="synonym">Lithospermum officinale var. erythrorhizon</name>
    <dbReference type="NCBI Taxonomy" id="34254"/>
    <lineage>
        <taxon>Eukaryota</taxon>
        <taxon>Viridiplantae</taxon>
        <taxon>Streptophyta</taxon>
        <taxon>Embryophyta</taxon>
        <taxon>Tracheophyta</taxon>
        <taxon>Spermatophyta</taxon>
        <taxon>Magnoliopsida</taxon>
        <taxon>eudicotyledons</taxon>
        <taxon>Gunneridae</taxon>
        <taxon>Pentapetalae</taxon>
        <taxon>asterids</taxon>
        <taxon>lamiids</taxon>
        <taxon>Boraginales</taxon>
        <taxon>Boraginaceae</taxon>
        <taxon>Boraginoideae</taxon>
        <taxon>Lithospermeae</taxon>
        <taxon>Lithospermum</taxon>
    </lineage>
</organism>
<name>A0AAV3PIY2_LITER</name>
<sequence>MLRYIEVALLCSLRFAHQIQRNRNWSSAQEKVLHLKGSDQESSDPPRGFHFLSSMISTGRVQWRSPLKICGNLDYIPGYWEWTEDVLSRCGDMLITLH</sequence>